<dbReference type="EMBL" id="JADBEO010000007">
    <property type="protein sequence ID" value="MDR4305965.1"/>
    <property type="molecule type" value="Genomic_DNA"/>
</dbReference>
<feature type="domain" description="Glycosyltransferase 2-like" evidence="1">
    <location>
        <begin position="495"/>
        <end position="622"/>
    </location>
</feature>
<keyword evidence="3" id="KW-1185">Reference proteome</keyword>
<organism evidence="2 3">
    <name type="scientific">Chelatococcus sambhunathii</name>
    <dbReference type="NCBI Taxonomy" id="363953"/>
    <lineage>
        <taxon>Bacteria</taxon>
        <taxon>Pseudomonadati</taxon>
        <taxon>Pseudomonadota</taxon>
        <taxon>Alphaproteobacteria</taxon>
        <taxon>Hyphomicrobiales</taxon>
        <taxon>Chelatococcaceae</taxon>
        <taxon>Chelatococcus</taxon>
    </lineage>
</organism>
<dbReference type="Gene3D" id="3.90.550.10">
    <property type="entry name" value="Spore Coat Polysaccharide Biosynthesis Protein SpsA, Chain A"/>
    <property type="match status" value="1"/>
</dbReference>
<sequence>MAPIGRSRDEIVRALLTRRIATRLAAFDVVSTVGANEGFAAFLRKTAQFADALTVDITLSDVLLDPPAQLASEDAKIFVLSGVNELAEHYREKIRGGSGGSDFRKFCIRTLTDIIACHEGLKLVCGSGGGDPSLAQLERQIGRLKADVAQVIWQVSHGHQTDFSHYQDVVSRDADFYVSVIQDASGYKSASVVVGGSSSALAPLSALRPRVAYRAVAAEPAPLPRLATTPRFADPVAPAASAASTGFASVFDRPEFAKATRGAITEERIRLVYGLRDDPAFAPLYPAFGSFAQGALYMSGQAFDRAQAFFEEALALCAGMDGPDAAELSRRTRIMLARTRGRRGDMAGAETALYAIVAENVGAMTEYRRLAELLLMKDPERALELLLACNAQRPDASGVDLVLIAYLELTLGRLASAEVRCLQGLRRFPGNGEFWLTLVNIARARGSDAQAQLFMRSYFKSFGLLAPEIDFSSERPIGTLVCPEATSYEGGPLVSVVMTSFNAADTIEYAAASILDQTHRNLQLIIVDDHSPDDSLAVAQRIADRDPRVKVMITPQNGGTYVAKNLGIAACAGDFVTLHDSDDWAHPQRIERQLAKMTSGVACCVSNWFRQNDEGYALLSRWTFGYTHRNPASTLFGRDVIERVGYFDSVRVGADAEFLTRVRLTFGAKAIHSLEEPLGVGLHHGRSLTQDGENGFDENRYSPVRSAYAENALRWHVERVLGQQSLAVPVRVDERHFDIPPSMNPFL</sequence>
<evidence type="ECO:0000259" key="1">
    <source>
        <dbReference type="Pfam" id="PF00535"/>
    </source>
</evidence>
<dbReference type="Pfam" id="PF00535">
    <property type="entry name" value="Glycos_transf_2"/>
    <property type="match status" value="1"/>
</dbReference>
<dbReference type="SUPFAM" id="SSF53448">
    <property type="entry name" value="Nucleotide-diphospho-sugar transferases"/>
    <property type="match status" value="1"/>
</dbReference>
<name>A0ABU1DD12_9HYPH</name>
<dbReference type="CDD" id="cd00761">
    <property type="entry name" value="Glyco_tranf_GTA_type"/>
    <property type="match status" value="1"/>
</dbReference>
<dbReference type="PANTHER" id="PTHR22916:SF3">
    <property type="entry name" value="UDP-GLCNAC:BETAGAL BETA-1,3-N-ACETYLGLUCOSAMINYLTRANSFERASE-LIKE PROTEIN 1"/>
    <property type="match status" value="1"/>
</dbReference>
<dbReference type="PANTHER" id="PTHR22916">
    <property type="entry name" value="GLYCOSYLTRANSFERASE"/>
    <property type="match status" value="1"/>
</dbReference>
<reference evidence="2" key="1">
    <citation type="submission" date="2020-10" db="EMBL/GenBank/DDBJ databases">
        <authorList>
            <person name="Abbas A."/>
            <person name="Razzaq R."/>
            <person name="Waqas M."/>
            <person name="Abbas N."/>
            <person name="Nielsen T.K."/>
            <person name="Hansen L.H."/>
            <person name="Hussain S."/>
            <person name="Shahid M."/>
        </authorList>
    </citation>
    <scope>NUCLEOTIDE SEQUENCE</scope>
    <source>
        <strain evidence="2">S14</strain>
    </source>
</reference>
<dbReference type="InterPro" id="IPR029044">
    <property type="entry name" value="Nucleotide-diphossugar_trans"/>
</dbReference>
<dbReference type="Proteomes" id="UP001181622">
    <property type="component" value="Unassembled WGS sequence"/>
</dbReference>
<gene>
    <name evidence="2" type="ORF">IHQ68_04915</name>
</gene>
<dbReference type="Gene3D" id="1.25.40.10">
    <property type="entry name" value="Tetratricopeptide repeat domain"/>
    <property type="match status" value="1"/>
</dbReference>
<evidence type="ECO:0000313" key="3">
    <source>
        <dbReference type="Proteomes" id="UP001181622"/>
    </source>
</evidence>
<dbReference type="RefSeq" id="WP_309389402.1">
    <property type="nucleotide sequence ID" value="NZ_JADBEO010000007.1"/>
</dbReference>
<protein>
    <submittedName>
        <fullName evidence="2">Glycosyltransferase</fullName>
    </submittedName>
</protein>
<proteinExistence type="predicted"/>
<dbReference type="SUPFAM" id="SSF48452">
    <property type="entry name" value="TPR-like"/>
    <property type="match status" value="1"/>
</dbReference>
<dbReference type="InterPro" id="IPR011990">
    <property type="entry name" value="TPR-like_helical_dom_sf"/>
</dbReference>
<accession>A0ABU1DD12</accession>
<comment type="caution">
    <text evidence="2">The sequence shown here is derived from an EMBL/GenBank/DDBJ whole genome shotgun (WGS) entry which is preliminary data.</text>
</comment>
<evidence type="ECO:0000313" key="2">
    <source>
        <dbReference type="EMBL" id="MDR4305965.1"/>
    </source>
</evidence>
<dbReference type="InterPro" id="IPR001173">
    <property type="entry name" value="Glyco_trans_2-like"/>
</dbReference>